<evidence type="ECO:0000259" key="12">
    <source>
        <dbReference type="PROSITE" id="PS50011"/>
    </source>
</evidence>
<dbReference type="FunCoup" id="A0A200PQP2">
    <property type="interactions" value="861"/>
</dbReference>
<reference evidence="13 14" key="1">
    <citation type="journal article" date="2017" name="Mol. Plant">
        <title>The Genome of Medicinal Plant Macleaya cordata Provides New Insights into Benzylisoquinoline Alkaloids Metabolism.</title>
        <authorList>
            <person name="Liu X."/>
            <person name="Liu Y."/>
            <person name="Huang P."/>
            <person name="Ma Y."/>
            <person name="Qing Z."/>
            <person name="Tang Q."/>
            <person name="Cao H."/>
            <person name="Cheng P."/>
            <person name="Zheng Y."/>
            <person name="Yuan Z."/>
            <person name="Zhou Y."/>
            <person name="Liu J."/>
            <person name="Tang Z."/>
            <person name="Zhuo Y."/>
            <person name="Zhang Y."/>
            <person name="Yu L."/>
            <person name="Huang J."/>
            <person name="Yang P."/>
            <person name="Peng Q."/>
            <person name="Zhang J."/>
            <person name="Jiang W."/>
            <person name="Zhang Z."/>
            <person name="Lin K."/>
            <person name="Ro D.K."/>
            <person name="Chen X."/>
            <person name="Xiong X."/>
            <person name="Shang Y."/>
            <person name="Huang S."/>
            <person name="Zeng J."/>
        </authorList>
    </citation>
    <scope>NUCLEOTIDE SEQUENCE [LARGE SCALE GENOMIC DNA]</scope>
    <source>
        <strain evidence="14">cv. BLH2017</strain>
        <tissue evidence="13">Root</tissue>
    </source>
</reference>
<comment type="caution">
    <text evidence="13">The sequence shown here is derived from an EMBL/GenBank/DDBJ whole genome shotgun (WGS) entry which is preliminary data.</text>
</comment>
<dbReference type="PANTHER" id="PTHR47974">
    <property type="entry name" value="OS07G0415500 PROTEIN"/>
    <property type="match status" value="1"/>
</dbReference>
<keyword evidence="5 10" id="KW-0547">Nucleotide-binding</keyword>
<dbReference type="EMBL" id="MVGT01004293">
    <property type="protein sequence ID" value="OVA00488.1"/>
    <property type="molecule type" value="Genomic_DNA"/>
</dbReference>
<keyword evidence="2" id="KW-0808">Transferase</keyword>
<dbReference type="PROSITE" id="PS00107">
    <property type="entry name" value="PROTEIN_KINASE_ATP"/>
    <property type="match status" value="1"/>
</dbReference>
<keyword evidence="6 13" id="KW-0418">Kinase</keyword>
<feature type="domain" description="Protein kinase" evidence="12">
    <location>
        <begin position="205"/>
        <end position="500"/>
    </location>
</feature>
<keyword evidence="9 11" id="KW-0472">Membrane</keyword>
<dbReference type="AlphaFoldDB" id="A0A200PQP2"/>
<dbReference type="OrthoDB" id="2418081at2759"/>
<comment type="subcellular location">
    <subcellularLocation>
        <location evidence="1">Membrane</location>
        <topology evidence="1">Single-pass membrane protein</topology>
    </subcellularLocation>
</comment>
<dbReference type="GO" id="GO:0016020">
    <property type="term" value="C:membrane"/>
    <property type="evidence" value="ECO:0007669"/>
    <property type="project" value="UniProtKB-SubCell"/>
</dbReference>
<dbReference type="Proteomes" id="UP000195402">
    <property type="component" value="Unassembled WGS sequence"/>
</dbReference>
<evidence type="ECO:0000313" key="14">
    <source>
        <dbReference type="Proteomes" id="UP000195402"/>
    </source>
</evidence>
<dbReference type="InterPro" id="IPR000719">
    <property type="entry name" value="Prot_kinase_dom"/>
</dbReference>
<dbReference type="GO" id="GO:0004672">
    <property type="term" value="F:protein kinase activity"/>
    <property type="evidence" value="ECO:0007669"/>
    <property type="project" value="InterPro"/>
</dbReference>
<dbReference type="OMA" id="CLSWNLR"/>
<evidence type="ECO:0000256" key="1">
    <source>
        <dbReference type="ARBA" id="ARBA00004167"/>
    </source>
</evidence>
<feature type="binding site" evidence="10">
    <location>
        <position position="233"/>
    </location>
    <ligand>
        <name>ATP</name>
        <dbReference type="ChEBI" id="CHEBI:30616"/>
    </ligand>
</feature>
<dbReference type="GO" id="GO:0005524">
    <property type="term" value="F:ATP binding"/>
    <property type="evidence" value="ECO:0007669"/>
    <property type="project" value="UniProtKB-UniRule"/>
</dbReference>
<evidence type="ECO:0000256" key="3">
    <source>
        <dbReference type="ARBA" id="ARBA00022692"/>
    </source>
</evidence>
<evidence type="ECO:0000256" key="4">
    <source>
        <dbReference type="ARBA" id="ARBA00022729"/>
    </source>
</evidence>
<evidence type="ECO:0000256" key="9">
    <source>
        <dbReference type="ARBA" id="ARBA00023136"/>
    </source>
</evidence>
<evidence type="ECO:0000256" key="10">
    <source>
        <dbReference type="PROSITE-ProRule" id="PRU10141"/>
    </source>
</evidence>
<gene>
    <name evidence="13" type="ORF">BVC80_9089g85</name>
</gene>
<evidence type="ECO:0000313" key="13">
    <source>
        <dbReference type="EMBL" id="OVA00488.1"/>
    </source>
</evidence>
<proteinExistence type="predicted"/>
<dbReference type="PROSITE" id="PS50011">
    <property type="entry name" value="PROTEIN_KINASE_DOM"/>
    <property type="match status" value="1"/>
</dbReference>
<dbReference type="STRING" id="56857.A0A200PQP2"/>
<evidence type="ECO:0000256" key="7">
    <source>
        <dbReference type="ARBA" id="ARBA00022840"/>
    </source>
</evidence>
<dbReference type="PROSITE" id="PS00108">
    <property type="entry name" value="PROTEIN_KINASE_ST"/>
    <property type="match status" value="1"/>
</dbReference>
<dbReference type="InterPro" id="IPR008271">
    <property type="entry name" value="Ser/Thr_kinase_AS"/>
</dbReference>
<dbReference type="InterPro" id="IPR017441">
    <property type="entry name" value="Protein_kinase_ATP_BS"/>
</dbReference>
<dbReference type="InParanoid" id="A0A200PQP2"/>
<dbReference type="InterPro" id="IPR011009">
    <property type="entry name" value="Kinase-like_dom_sf"/>
</dbReference>
<dbReference type="FunFam" id="3.30.200.20:FF:000483">
    <property type="entry name" value="Putative receptor-like protein kinase"/>
    <property type="match status" value="1"/>
</dbReference>
<evidence type="ECO:0000256" key="6">
    <source>
        <dbReference type="ARBA" id="ARBA00022777"/>
    </source>
</evidence>
<keyword evidence="3 11" id="KW-0812">Transmembrane</keyword>
<name>A0A200PQP2_MACCD</name>
<dbReference type="FunFam" id="1.10.510.10:FF:000537">
    <property type="entry name" value="Putative receptor-like protein kinase"/>
    <property type="match status" value="1"/>
</dbReference>
<keyword evidence="4" id="KW-0732">Signal</keyword>
<evidence type="ECO:0000256" key="5">
    <source>
        <dbReference type="ARBA" id="ARBA00022741"/>
    </source>
</evidence>
<dbReference type="Gene3D" id="3.30.200.20">
    <property type="entry name" value="Phosphorylase Kinase, domain 1"/>
    <property type="match status" value="1"/>
</dbReference>
<dbReference type="PANTHER" id="PTHR47974:SF9">
    <property type="entry name" value="RECEPTOR-LIKE SERINE_THREONINE-PROTEIN KINASE"/>
    <property type="match status" value="1"/>
</dbReference>
<feature type="transmembrane region" description="Helical" evidence="11">
    <location>
        <begin position="139"/>
        <end position="158"/>
    </location>
</feature>
<evidence type="ECO:0000256" key="11">
    <source>
        <dbReference type="SAM" id="Phobius"/>
    </source>
</evidence>
<organism evidence="13 14">
    <name type="scientific">Macleaya cordata</name>
    <name type="common">Five-seeded plume-poppy</name>
    <name type="synonym">Bocconia cordata</name>
    <dbReference type="NCBI Taxonomy" id="56857"/>
    <lineage>
        <taxon>Eukaryota</taxon>
        <taxon>Viridiplantae</taxon>
        <taxon>Streptophyta</taxon>
        <taxon>Embryophyta</taxon>
        <taxon>Tracheophyta</taxon>
        <taxon>Spermatophyta</taxon>
        <taxon>Magnoliopsida</taxon>
        <taxon>Ranunculales</taxon>
        <taxon>Papaveraceae</taxon>
        <taxon>Papaveroideae</taxon>
        <taxon>Macleaya</taxon>
    </lineage>
</organism>
<dbReference type="Gene3D" id="1.10.510.10">
    <property type="entry name" value="Transferase(Phosphotransferase) domain 1"/>
    <property type="match status" value="1"/>
</dbReference>
<sequence length="550" mass="62218">MWRRISVHFQSVSPWRSVLKQNNVIIRPNQRLINSASSSSATIFPFHRTAPLFSQHATSDSDTILSKGKKAVEDVMPIATGHEREEIEAELQGRNLQEMDYPEGPFAGISDSEVNESVVVVLVVLIITFRIALGESKAFFLIFGVSIAGILGIITWIFRQLLADRRLKCESISEGRELRLGYSFLRKVAGVPTKFRYKDLEEATDNFQALLGRGASASVFRGILEDGTQIAVKRIEGAEHGEREFLSEVAAIASVQHFNLVRLLGFSTIPGGPRLLVYEFIQNRSLDTWIFPRTSIRHSSTYSSGLLSWNLRYRVAIDVAKALAYLHHDCRSRILHLDVKPENILLDENFRALVSDFGLSKLMGRDESRVYTTVRGTRGYLAPEWLLEHGISEKSDIYSYGMVLLEIVGGRRNVRLEGDGENSQRKWSYFPRIVVEKMKEGKLMEIVDERLLGREGSEVSVPVDEREVKTLVHVALWCIQEDPRRRPSMARVVDMLEGRLKVENPPETEMIVVDLLSIDQDEPVVTRQMESRVPPLQSGYSFTLSCLSGR</sequence>
<accession>A0A200PQP2</accession>
<keyword evidence="14" id="KW-1185">Reference proteome</keyword>
<dbReference type="SMART" id="SM00220">
    <property type="entry name" value="S_TKc"/>
    <property type="match status" value="1"/>
</dbReference>
<protein>
    <submittedName>
        <fullName evidence="13">Protein kinase domain</fullName>
    </submittedName>
</protein>
<keyword evidence="8 11" id="KW-1133">Transmembrane helix</keyword>
<keyword evidence="7 10" id="KW-0067">ATP-binding</keyword>
<evidence type="ECO:0000256" key="8">
    <source>
        <dbReference type="ARBA" id="ARBA00022989"/>
    </source>
</evidence>
<evidence type="ECO:0000256" key="2">
    <source>
        <dbReference type="ARBA" id="ARBA00022679"/>
    </source>
</evidence>
<dbReference type="SUPFAM" id="SSF56112">
    <property type="entry name" value="Protein kinase-like (PK-like)"/>
    <property type="match status" value="1"/>
</dbReference>
<dbReference type="Pfam" id="PF00069">
    <property type="entry name" value="Pkinase"/>
    <property type="match status" value="1"/>
</dbReference>